<keyword evidence="3" id="KW-1185">Reference proteome</keyword>
<sequence length="350" mass="39360">MKHKPENVTDKKPKKASRKDKSKTSVASTSRSSRSPKSSKVTLNASEVDVDKAVSSTSTTLTSVTSKSAIYKPIPYVFRIPSNLISLADGHNTAKCPPFFIQLDHALAVVWTIFSKEKMEKPLGVAQLQWALSFLKGIRNKQGKHPRDIAICIEAMEDALLQQYAAMADTVKLTDENSFIQSKPTLSTHTIASNAEKSLVTQKLPFSVNYAEMSRYIPQQSDQIYDAQCDISTTRINALQQLDKFKRTGNFPLNFFLKGSSLAKGNTVEALKMRRKEQISKLQEELERLHSIETFICNFDKHNFKPYLNSQQVDVLVSKKSKHDSDDLHATCFAISSKKLSREPSRTKRK</sequence>
<gene>
    <name evidence="2" type="ORF">ILUMI_06986</name>
</gene>
<name>A0A8K0D4Q4_IGNLU</name>
<dbReference type="OrthoDB" id="6578444at2759"/>
<evidence type="ECO:0000313" key="3">
    <source>
        <dbReference type="Proteomes" id="UP000801492"/>
    </source>
</evidence>
<proteinExistence type="predicted"/>
<reference evidence="2" key="1">
    <citation type="submission" date="2019-08" db="EMBL/GenBank/DDBJ databases">
        <title>The genome of the North American firefly Photinus pyralis.</title>
        <authorList>
            <consortium name="Photinus pyralis genome working group"/>
            <person name="Fallon T.R."/>
            <person name="Sander Lower S.E."/>
            <person name="Weng J.-K."/>
        </authorList>
    </citation>
    <scope>NUCLEOTIDE SEQUENCE</scope>
    <source>
        <strain evidence="2">TRF0915ILg1</strain>
        <tissue evidence="2">Whole body</tissue>
    </source>
</reference>
<dbReference type="Proteomes" id="UP000801492">
    <property type="component" value="Unassembled WGS sequence"/>
</dbReference>
<dbReference type="EMBL" id="VTPC01002989">
    <property type="protein sequence ID" value="KAF2899199.1"/>
    <property type="molecule type" value="Genomic_DNA"/>
</dbReference>
<evidence type="ECO:0000256" key="1">
    <source>
        <dbReference type="SAM" id="MobiDB-lite"/>
    </source>
</evidence>
<feature type="compositionally biased region" description="Basic and acidic residues" evidence="1">
    <location>
        <begin position="1"/>
        <end position="11"/>
    </location>
</feature>
<organism evidence="2 3">
    <name type="scientific">Ignelater luminosus</name>
    <name type="common">Cucubano</name>
    <name type="synonym">Pyrophorus luminosus</name>
    <dbReference type="NCBI Taxonomy" id="2038154"/>
    <lineage>
        <taxon>Eukaryota</taxon>
        <taxon>Metazoa</taxon>
        <taxon>Ecdysozoa</taxon>
        <taxon>Arthropoda</taxon>
        <taxon>Hexapoda</taxon>
        <taxon>Insecta</taxon>
        <taxon>Pterygota</taxon>
        <taxon>Neoptera</taxon>
        <taxon>Endopterygota</taxon>
        <taxon>Coleoptera</taxon>
        <taxon>Polyphaga</taxon>
        <taxon>Elateriformia</taxon>
        <taxon>Elateroidea</taxon>
        <taxon>Elateridae</taxon>
        <taxon>Agrypninae</taxon>
        <taxon>Pyrophorini</taxon>
        <taxon>Ignelater</taxon>
    </lineage>
</organism>
<feature type="region of interest" description="Disordered" evidence="1">
    <location>
        <begin position="1"/>
        <end position="44"/>
    </location>
</feature>
<dbReference type="AlphaFoldDB" id="A0A8K0D4Q4"/>
<accession>A0A8K0D4Q4</accession>
<feature type="compositionally biased region" description="Basic residues" evidence="1">
    <location>
        <begin position="12"/>
        <end position="21"/>
    </location>
</feature>
<feature type="compositionally biased region" description="Low complexity" evidence="1">
    <location>
        <begin position="24"/>
        <end position="41"/>
    </location>
</feature>
<evidence type="ECO:0000313" key="2">
    <source>
        <dbReference type="EMBL" id="KAF2899199.1"/>
    </source>
</evidence>
<protein>
    <submittedName>
        <fullName evidence="2">Uncharacterized protein</fullName>
    </submittedName>
</protein>
<comment type="caution">
    <text evidence="2">The sequence shown here is derived from an EMBL/GenBank/DDBJ whole genome shotgun (WGS) entry which is preliminary data.</text>
</comment>